<keyword evidence="11" id="KW-1185">Reference proteome</keyword>
<organism evidence="11 12">
    <name type="scientific">Plectus sambesii</name>
    <dbReference type="NCBI Taxonomy" id="2011161"/>
    <lineage>
        <taxon>Eukaryota</taxon>
        <taxon>Metazoa</taxon>
        <taxon>Ecdysozoa</taxon>
        <taxon>Nematoda</taxon>
        <taxon>Chromadorea</taxon>
        <taxon>Plectida</taxon>
        <taxon>Plectina</taxon>
        <taxon>Plectoidea</taxon>
        <taxon>Plectidae</taxon>
        <taxon>Plectus</taxon>
    </lineage>
</organism>
<reference evidence="12" key="1">
    <citation type="submission" date="2022-11" db="UniProtKB">
        <authorList>
            <consortium name="WormBaseParasite"/>
        </authorList>
    </citation>
    <scope>IDENTIFICATION</scope>
</reference>
<keyword evidence="4" id="KW-0863">Zinc-finger</keyword>
<dbReference type="WBParaSite" id="PSAMB.scaffold1760size28035.g14835.t1">
    <property type="protein sequence ID" value="PSAMB.scaffold1760size28035.g14835.t1"/>
    <property type="gene ID" value="PSAMB.scaffold1760size28035.g14835"/>
</dbReference>
<protein>
    <submittedName>
        <fullName evidence="12">TATA box-binding protein-associated factor RNA polymerase I subunit B</fullName>
    </submittedName>
</protein>
<evidence type="ECO:0000313" key="12">
    <source>
        <dbReference type="WBParaSite" id="PSAMB.scaffold1760size28035.g14835.t1"/>
    </source>
</evidence>
<feature type="region of interest" description="Disordered" evidence="10">
    <location>
        <begin position="37"/>
        <end position="78"/>
    </location>
</feature>
<evidence type="ECO:0000256" key="9">
    <source>
        <dbReference type="ARBA" id="ARBA00023242"/>
    </source>
</evidence>
<accession>A0A914VBS6</accession>
<keyword evidence="6" id="KW-0805">Transcription regulation</keyword>
<evidence type="ECO:0000256" key="1">
    <source>
        <dbReference type="ARBA" id="ARBA00004604"/>
    </source>
</evidence>
<feature type="compositionally biased region" description="Basic and acidic residues" evidence="10">
    <location>
        <begin position="55"/>
        <end position="70"/>
    </location>
</feature>
<evidence type="ECO:0000313" key="11">
    <source>
        <dbReference type="Proteomes" id="UP000887566"/>
    </source>
</evidence>
<keyword evidence="3" id="KW-0479">Metal-binding</keyword>
<dbReference type="GO" id="GO:0005668">
    <property type="term" value="C:RNA polymerase transcription factor SL1 complex"/>
    <property type="evidence" value="ECO:0007669"/>
    <property type="project" value="TreeGrafter"/>
</dbReference>
<dbReference type="GO" id="GO:0042790">
    <property type="term" value="P:nucleolar large rRNA transcription by RNA polymerase I"/>
    <property type="evidence" value="ECO:0007669"/>
    <property type="project" value="TreeGrafter"/>
</dbReference>
<evidence type="ECO:0000256" key="10">
    <source>
        <dbReference type="SAM" id="MobiDB-lite"/>
    </source>
</evidence>
<keyword evidence="8" id="KW-0804">Transcription</keyword>
<dbReference type="InterPro" id="IPR033599">
    <property type="entry name" value="TAF1B/Rrn7"/>
</dbReference>
<comment type="subcellular location">
    <subcellularLocation>
        <location evidence="1">Nucleus</location>
        <location evidence="1">Nucleolus</location>
    </subcellularLocation>
</comment>
<keyword evidence="7" id="KW-0238">DNA-binding</keyword>
<evidence type="ECO:0000256" key="3">
    <source>
        <dbReference type="ARBA" id="ARBA00022723"/>
    </source>
</evidence>
<dbReference type="GO" id="GO:0001164">
    <property type="term" value="F:RNA polymerase I core promoter sequence-specific DNA binding"/>
    <property type="evidence" value="ECO:0007669"/>
    <property type="project" value="InterPro"/>
</dbReference>
<dbReference type="Proteomes" id="UP000887566">
    <property type="component" value="Unplaced"/>
</dbReference>
<dbReference type="PANTHER" id="PTHR31576">
    <property type="entry name" value="TATA BOX-BINDING PROTEIN-ASSOCIATED FACTOR RNA POLYMERASE I SUBUNIT B"/>
    <property type="match status" value="1"/>
</dbReference>
<dbReference type="AlphaFoldDB" id="A0A914VBS6"/>
<evidence type="ECO:0000256" key="5">
    <source>
        <dbReference type="ARBA" id="ARBA00022833"/>
    </source>
</evidence>
<sequence length="137" mass="15477">MSSNQCPTCGCENFDLIDGFYFCSICSTQSQTLREVATEGDQGPGDIGFRLRIRKPAEERRKEKESKAAQDEEADADRDEILSSMKNRDYPAFLGQAGQRIATFSRLLKRFGDVMIRDFGAPETLPVRMQHTFVTVQ</sequence>
<keyword evidence="9" id="KW-0539">Nucleus</keyword>
<evidence type="ECO:0000256" key="6">
    <source>
        <dbReference type="ARBA" id="ARBA00023015"/>
    </source>
</evidence>
<comment type="similarity">
    <text evidence="2">Belongs to the RRN7/TAF1B family.</text>
</comment>
<dbReference type="GO" id="GO:0070860">
    <property type="term" value="C:RNA polymerase I core factor complex"/>
    <property type="evidence" value="ECO:0007669"/>
    <property type="project" value="InterPro"/>
</dbReference>
<proteinExistence type="inferred from homology"/>
<evidence type="ECO:0000256" key="2">
    <source>
        <dbReference type="ARBA" id="ARBA00006899"/>
    </source>
</evidence>
<name>A0A914VBS6_9BILA</name>
<keyword evidence="5" id="KW-0862">Zinc</keyword>
<evidence type="ECO:0000256" key="8">
    <source>
        <dbReference type="ARBA" id="ARBA00023163"/>
    </source>
</evidence>
<dbReference type="PANTHER" id="PTHR31576:SF2">
    <property type="entry name" value="TATA BOX-BINDING PROTEIN-ASSOCIATED FACTOR RNA POLYMERASE I SUBUNIT B"/>
    <property type="match status" value="1"/>
</dbReference>
<evidence type="ECO:0000256" key="7">
    <source>
        <dbReference type="ARBA" id="ARBA00023125"/>
    </source>
</evidence>
<dbReference type="GO" id="GO:0008270">
    <property type="term" value="F:zinc ion binding"/>
    <property type="evidence" value="ECO:0007669"/>
    <property type="project" value="UniProtKB-KW"/>
</dbReference>
<evidence type="ECO:0000256" key="4">
    <source>
        <dbReference type="ARBA" id="ARBA00022771"/>
    </source>
</evidence>